<feature type="region of interest" description="Disordered" evidence="1">
    <location>
        <begin position="110"/>
        <end position="131"/>
    </location>
</feature>
<evidence type="ECO:0000313" key="3">
    <source>
        <dbReference type="Proteomes" id="UP001194580"/>
    </source>
</evidence>
<name>A0AAD4DBS1_9FUNG</name>
<comment type="caution">
    <text evidence="2">The sequence shown here is derived from an EMBL/GenBank/DDBJ whole genome shotgun (WGS) entry which is preliminary data.</text>
</comment>
<organism evidence="2 3">
    <name type="scientific">Linnemannia exigua</name>
    <dbReference type="NCBI Taxonomy" id="604196"/>
    <lineage>
        <taxon>Eukaryota</taxon>
        <taxon>Fungi</taxon>
        <taxon>Fungi incertae sedis</taxon>
        <taxon>Mucoromycota</taxon>
        <taxon>Mortierellomycotina</taxon>
        <taxon>Mortierellomycetes</taxon>
        <taxon>Mortierellales</taxon>
        <taxon>Mortierellaceae</taxon>
        <taxon>Linnemannia</taxon>
    </lineage>
</organism>
<feature type="region of interest" description="Disordered" evidence="1">
    <location>
        <begin position="1"/>
        <end position="28"/>
    </location>
</feature>
<gene>
    <name evidence="2" type="ORF">BGZ95_010074</name>
</gene>
<dbReference type="EMBL" id="JAAAIL010000647">
    <property type="protein sequence ID" value="KAG0274126.1"/>
    <property type="molecule type" value="Genomic_DNA"/>
</dbReference>
<dbReference type="Proteomes" id="UP001194580">
    <property type="component" value="Unassembled WGS sequence"/>
</dbReference>
<dbReference type="AlphaFoldDB" id="A0AAD4DBS1"/>
<accession>A0AAD4DBS1</accession>
<evidence type="ECO:0000256" key="1">
    <source>
        <dbReference type="SAM" id="MobiDB-lite"/>
    </source>
</evidence>
<keyword evidence="3" id="KW-1185">Reference proteome</keyword>
<reference evidence="2" key="1">
    <citation type="journal article" date="2020" name="Fungal Divers.">
        <title>Resolving the Mortierellaceae phylogeny through synthesis of multi-gene phylogenetics and phylogenomics.</title>
        <authorList>
            <person name="Vandepol N."/>
            <person name="Liber J."/>
            <person name="Desiro A."/>
            <person name="Na H."/>
            <person name="Kennedy M."/>
            <person name="Barry K."/>
            <person name="Grigoriev I.V."/>
            <person name="Miller A.N."/>
            <person name="O'Donnell K."/>
            <person name="Stajich J.E."/>
            <person name="Bonito G."/>
        </authorList>
    </citation>
    <scope>NUCLEOTIDE SEQUENCE</scope>
    <source>
        <strain evidence="2">NRRL 28262</strain>
    </source>
</reference>
<protein>
    <submittedName>
        <fullName evidence="2">Uncharacterized protein</fullName>
    </submittedName>
</protein>
<evidence type="ECO:0000313" key="2">
    <source>
        <dbReference type="EMBL" id="KAG0274126.1"/>
    </source>
</evidence>
<sequence length="197" mass="20350">MAATQGNPPPRPVLPISSSSGHSELTAEGGLSLSQLEQTATLGHMSTKNRVISPISQGIAAVQPGPTNMLNPLEHHVIGYAATEGDGMLVSSGKSSKLGFRKRLSALFKGDSKDRDSATNTSPAQTPVRSGHCVHAADSDVKSLAIAMVPASFSRQVDAATTTVTSPIIQLQPIPTTPDYSARLLLPSSLQGTSSLG</sequence>
<feature type="compositionally biased region" description="Polar residues" evidence="1">
    <location>
        <begin position="118"/>
        <end position="128"/>
    </location>
</feature>
<proteinExistence type="predicted"/>